<dbReference type="EMBL" id="JACFXV010000063">
    <property type="protein sequence ID" value="MBA5778473.1"/>
    <property type="molecule type" value="Genomic_DNA"/>
</dbReference>
<dbReference type="InterPro" id="IPR010428">
    <property type="entry name" value="Zincin_1"/>
</dbReference>
<dbReference type="SUPFAM" id="SSF55486">
    <property type="entry name" value="Metalloproteases ('zincins'), catalytic domain"/>
    <property type="match status" value="1"/>
</dbReference>
<comment type="caution">
    <text evidence="1">The sequence shown here is derived from an EMBL/GenBank/DDBJ whole genome shotgun (WGS) entry which is preliminary data.</text>
</comment>
<name>A0A839AFI0_9HYPH</name>
<protein>
    <submittedName>
        <fullName evidence="1">Metallopeptidase family protein</fullName>
    </submittedName>
</protein>
<accession>A0A839AFI0</accession>
<dbReference type="AlphaFoldDB" id="A0A839AFI0"/>
<proteinExistence type="predicted"/>
<gene>
    <name evidence="1" type="ORF">H2509_15185</name>
</gene>
<organism evidence="1 2">
    <name type="scientific">Stappia albiluteola</name>
    <dbReference type="NCBI Taxonomy" id="2758565"/>
    <lineage>
        <taxon>Bacteria</taxon>
        <taxon>Pseudomonadati</taxon>
        <taxon>Pseudomonadota</taxon>
        <taxon>Alphaproteobacteria</taxon>
        <taxon>Hyphomicrobiales</taxon>
        <taxon>Stappiaceae</taxon>
        <taxon>Stappia</taxon>
    </lineage>
</organism>
<sequence>MAIAAYEALPEAFRDLCGDVEIRIADFADEAALDSVGVEDPLDLMGLFEGVGLAQGGAASWTGQMPNAVWLYRRAILDYWAENEETLGTIISHVLIHELGHHFGLSDEDMERVESEAG</sequence>
<dbReference type="InterPro" id="IPR038555">
    <property type="entry name" value="Zincin_1_sf"/>
</dbReference>
<reference evidence="1 2" key="1">
    <citation type="submission" date="2020-07" db="EMBL/GenBank/DDBJ databases">
        <title>Stappia sp., F7233, whole genome shotgun sequencing project.</title>
        <authorList>
            <person name="Jiang S."/>
            <person name="Liu Z.W."/>
            <person name="Du Z.J."/>
        </authorList>
    </citation>
    <scope>NUCLEOTIDE SEQUENCE [LARGE SCALE GENOMIC DNA]</scope>
    <source>
        <strain evidence="1 2">F7233</strain>
    </source>
</reference>
<evidence type="ECO:0000313" key="2">
    <source>
        <dbReference type="Proteomes" id="UP000541109"/>
    </source>
</evidence>
<dbReference type="Proteomes" id="UP000541109">
    <property type="component" value="Unassembled WGS sequence"/>
</dbReference>
<dbReference type="CDD" id="cd12952">
    <property type="entry name" value="MMP_ACEL2062"/>
    <property type="match status" value="1"/>
</dbReference>
<evidence type="ECO:0000313" key="1">
    <source>
        <dbReference type="EMBL" id="MBA5778473.1"/>
    </source>
</evidence>
<dbReference type="Pfam" id="PF06262">
    <property type="entry name" value="Zincin_1"/>
    <property type="match status" value="1"/>
</dbReference>
<keyword evidence="2" id="KW-1185">Reference proteome</keyword>
<dbReference type="Gene3D" id="3.30.2010.20">
    <property type="match status" value="1"/>
</dbReference>